<keyword evidence="3" id="KW-1185">Reference proteome</keyword>
<feature type="transmembrane region" description="Helical" evidence="1">
    <location>
        <begin position="61"/>
        <end position="79"/>
    </location>
</feature>
<keyword evidence="1" id="KW-0472">Membrane</keyword>
<dbReference type="RefSeq" id="WP_310029036.1">
    <property type="nucleotide sequence ID" value="NZ_JAVDRL010000002.1"/>
</dbReference>
<feature type="transmembrane region" description="Helical" evidence="1">
    <location>
        <begin position="6"/>
        <end position="24"/>
    </location>
</feature>
<evidence type="ECO:0000256" key="1">
    <source>
        <dbReference type="SAM" id="Phobius"/>
    </source>
</evidence>
<gene>
    <name evidence="2" type="ORF">J2800_000547</name>
</gene>
<dbReference type="Proteomes" id="UP001262754">
    <property type="component" value="Unassembled WGS sequence"/>
</dbReference>
<name>A0ABU1MUF5_9CAUL</name>
<feature type="transmembrane region" description="Helical" evidence="1">
    <location>
        <begin position="91"/>
        <end position="112"/>
    </location>
</feature>
<proteinExistence type="predicted"/>
<feature type="transmembrane region" description="Helical" evidence="1">
    <location>
        <begin position="174"/>
        <end position="194"/>
    </location>
</feature>
<feature type="transmembrane region" description="Helical" evidence="1">
    <location>
        <begin position="36"/>
        <end position="55"/>
    </location>
</feature>
<dbReference type="EMBL" id="JAVDRL010000002">
    <property type="protein sequence ID" value="MDR6529823.1"/>
    <property type="molecule type" value="Genomic_DNA"/>
</dbReference>
<feature type="transmembrane region" description="Helical" evidence="1">
    <location>
        <begin position="234"/>
        <end position="254"/>
    </location>
</feature>
<evidence type="ECO:0000313" key="2">
    <source>
        <dbReference type="EMBL" id="MDR6529823.1"/>
    </source>
</evidence>
<feature type="transmembrane region" description="Helical" evidence="1">
    <location>
        <begin position="118"/>
        <end position="139"/>
    </location>
</feature>
<accession>A0ABU1MUF5</accession>
<reference evidence="2 3" key="1">
    <citation type="submission" date="2023-07" db="EMBL/GenBank/DDBJ databases">
        <title>Sorghum-associated microbial communities from plants grown in Nebraska, USA.</title>
        <authorList>
            <person name="Schachtman D."/>
        </authorList>
    </citation>
    <scope>NUCLEOTIDE SEQUENCE [LARGE SCALE GENOMIC DNA]</scope>
    <source>
        <strain evidence="2 3">DS2154</strain>
    </source>
</reference>
<sequence length="394" mass="40757">MIQSLAQVCLDGLAAVGLAAYALAARREAGPLIPRLVLLFGLMAAFYAGRALHALTGLDGLQVVAFAAVALAPTAALLLAEGVLRRHAPRLLKLAVMGASLVALGFALLTARDMAFDARIGLAGPIVLSLMAILVLLGTRDRDQLSASENRVVAALALCLAAALPLILTDFTALMTAWIGLSPIAALLIVLVILSSASGDPRGTAVEIGLLLAVAAGVSLGLAQALALSGPADLARLFAVVLAGQIVASLLVRLHAQGTADRRGGLRRRLVRADAGSVDHFLADLAEEPLLKDMTVLEAGQLADHDAQALAAVLARRPVWSLERLKAGETAASLSEAEPLIDLLERHGATHAGLLSLVPARVALARLPGLARGVEAEIDLALAFRMARLVAERR</sequence>
<protein>
    <submittedName>
        <fullName evidence="2">Uncharacterized protein</fullName>
    </submittedName>
</protein>
<feature type="transmembrane region" description="Helical" evidence="1">
    <location>
        <begin position="151"/>
        <end position="168"/>
    </location>
</feature>
<feature type="transmembrane region" description="Helical" evidence="1">
    <location>
        <begin position="206"/>
        <end position="228"/>
    </location>
</feature>
<comment type="caution">
    <text evidence="2">The sequence shown here is derived from an EMBL/GenBank/DDBJ whole genome shotgun (WGS) entry which is preliminary data.</text>
</comment>
<evidence type="ECO:0000313" key="3">
    <source>
        <dbReference type="Proteomes" id="UP001262754"/>
    </source>
</evidence>
<organism evidence="2 3">
    <name type="scientific">Caulobacter rhizosphaerae</name>
    <dbReference type="NCBI Taxonomy" id="2010972"/>
    <lineage>
        <taxon>Bacteria</taxon>
        <taxon>Pseudomonadati</taxon>
        <taxon>Pseudomonadota</taxon>
        <taxon>Alphaproteobacteria</taxon>
        <taxon>Caulobacterales</taxon>
        <taxon>Caulobacteraceae</taxon>
        <taxon>Caulobacter</taxon>
    </lineage>
</organism>
<keyword evidence="1" id="KW-0812">Transmembrane</keyword>
<keyword evidence="1" id="KW-1133">Transmembrane helix</keyword>